<feature type="binding site" evidence="14">
    <location>
        <position position="602"/>
    </location>
    <ligand>
        <name>ATP</name>
        <dbReference type="ChEBI" id="CHEBI:30616"/>
    </ligand>
</feature>
<dbReference type="InterPro" id="IPR023298">
    <property type="entry name" value="ATPase_P-typ_TM_dom_sf"/>
</dbReference>
<dbReference type="Pfam" id="PF13246">
    <property type="entry name" value="Cation_ATPase"/>
    <property type="match status" value="1"/>
</dbReference>
<dbReference type="InterPro" id="IPR023299">
    <property type="entry name" value="ATPase_P-typ_cyto_dom_N"/>
</dbReference>
<dbReference type="GO" id="GO:0140346">
    <property type="term" value="F:phosphatidylserine flippase activity"/>
    <property type="evidence" value="ECO:0007669"/>
    <property type="project" value="UniProtKB-ARBA"/>
</dbReference>
<dbReference type="PANTHER" id="PTHR24092">
    <property type="entry name" value="PROBABLE PHOSPHOLIPID-TRANSPORTING ATPASE"/>
    <property type="match status" value="1"/>
</dbReference>
<evidence type="ECO:0000256" key="11">
    <source>
        <dbReference type="ARBA" id="ARBA00034036"/>
    </source>
</evidence>
<comment type="similarity">
    <text evidence="2 16">Belongs to the cation transport ATPase (P-type) (TC 3.A.3) family. Type IV subfamily.</text>
</comment>
<dbReference type="Gene3D" id="3.40.1110.10">
    <property type="entry name" value="Calcium-transporting ATPase, cytoplasmic domain N"/>
    <property type="match status" value="1"/>
</dbReference>
<dbReference type="Pfam" id="PF00702">
    <property type="entry name" value="Hydrolase"/>
    <property type="match status" value="1"/>
</dbReference>
<dbReference type="SUPFAM" id="SSF81665">
    <property type="entry name" value="Calcium ATPase, transmembrane domain M"/>
    <property type="match status" value="1"/>
</dbReference>
<feature type="binding site" evidence="14">
    <location>
        <position position="1078"/>
    </location>
    <ligand>
        <name>ATP</name>
        <dbReference type="ChEBI" id="CHEBI:30616"/>
    </ligand>
</feature>
<evidence type="ECO:0000256" key="4">
    <source>
        <dbReference type="ARBA" id="ARBA00022723"/>
    </source>
</evidence>
<dbReference type="EC" id="7.6.2.1" evidence="16"/>
<keyword evidence="4 15" id="KW-0479">Metal-binding</keyword>
<feature type="binding site" evidence="15">
    <location>
        <position position="1195"/>
    </location>
    <ligand>
        <name>Mg(2+)</name>
        <dbReference type="ChEBI" id="CHEBI:18420"/>
    </ligand>
</feature>
<feature type="binding site" evidence="14">
    <location>
        <position position="603"/>
    </location>
    <ligand>
        <name>ATP</name>
        <dbReference type="ChEBI" id="CHEBI:30616"/>
    </ligand>
</feature>
<evidence type="ECO:0000256" key="14">
    <source>
        <dbReference type="PIRSR" id="PIRSR606539-2"/>
    </source>
</evidence>
<feature type="binding site" evidence="14">
    <location>
        <position position="601"/>
    </location>
    <ligand>
        <name>ATP</name>
        <dbReference type="ChEBI" id="CHEBI:30616"/>
    </ligand>
</feature>
<dbReference type="InterPro" id="IPR008250">
    <property type="entry name" value="ATPase_P-typ_transduc_dom_A_sf"/>
</dbReference>
<feature type="active site" description="4-aspartylphosphate intermediate" evidence="13">
    <location>
        <position position="601"/>
    </location>
</feature>
<comment type="caution">
    <text evidence="20">The sequence shown here is derived from an EMBL/GenBank/DDBJ whole genome shotgun (WGS) entry which is preliminary data.</text>
</comment>
<dbReference type="NCBIfam" id="TIGR01652">
    <property type="entry name" value="ATPase-Plipid"/>
    <property type="match status" value="2"/>
</dbReference>
<evidence type="ECO:0000259" key="18">
    <source>
        <dbReference type="Pfam" id="PF16209"/>
    </source>
</evidence>
<dbReference type="InterPro" id="IPR006539">
    <property type="entry name" value="P-type_ATPase_IV"/>
</dbReference>
<dbReference type="GO" id="GO:0005802">
    <property type="term" value="C:trans-Golgi network"/>
    <property type="evidence" value="ECO:0007669"/>
    <property type="project" value="TreeGrafter"/>
</dbReference>
<dbReference type="EMBL" id="JAEUBE010000295">
    <property type="protein sequence ID" value="KAH3665933.1"/>
    <property type="molecule type" value="Genomic_DNA"/>
</dbReference>
<feature type="binding site" evidence="14">
    <location>
        <position position="843"/>
    </location>
    <ligand>
        <name>ATP</name>
        <dbReference type="ChEBI" id="CHEBI:30616"/>
    </ligand>
</feature>
<feature type="transmembrane region" description="Helical" evidence="16">
    <location>
        <begin position="1335"/>
        <end position="1356"/>
    </location>
</feature>
<feature type="binding site" evidence="15">
    <location>
        <position position="603"/>
    </location>
    <ligand>
        <name>Mg(2+)</name>
        <dbReference type="ChEBI" id="CHEBI:18420"/>
    </ligand>
</feature>
<dbReference type="FunFam" id="3.40.50.1000:FF:000172">
    <property type="entry name" value="Phospholipid-transporting ATPase"/>
    <property type="match status" value="1"/>
</dbReference>
<dbReference type="InterPro" id="IPR001757">
    <property type="entry name" value="P_typ_ATPase"/>
</dbReference>
<feature type="region of interest" description="Disordered" evidence="17">
    <location>
        <begin position="1"/>
        <end position="25"/>
    </location>
</feature>
<feature type="binding site" evidence="14">
    <location>
        <position position="1198"/>
    </location>
    <ligand>
        <name>ATP</name>
        <dbReference type="ChEBI" id="CHEBI:30616"/>
    </ligand>
</feature>
<dbReference type="GO" id="GO:0005524">
    <property type="term" value="F:ATP binding"/>
    <property type="evidence" value="ECO:0007669"/>
    <property type="project" value="UniProtKB-UniRule"/>
</dbReference>
<keyword evidence="3 16" id="KW-0812">Transmembrane</keyword>
<dbReference type="PROSITE" id="PS00154">
    <property type="entry name" value="ATPASE_E1_E2"/>
    <property type="match status" value="1"/>
</dbReference>
<dbReference type="SUPFAM" id="SSF56784">
    <property type="entry name" value="HAD-like"/>
    <property type="match status" value="1"/>
</dbReference>
<dbReference type="InterPro" id="IPR032631">
    <property type="entry name" value="P-type_ATPase_N"/>
</dbReference>
<keyword evidence="21" id="KW-1185">Reference proteome</keyword>
<feature type="transmembrane region" description="Helical" evidence="16">
    <location>
        <begin position="1285"/>
        <end position="1305"/>
    </location>
</feature>
<accession>A0A9P8P506</accession>
<dbReference type="GO" id="GO:0000287">
    <property type="term" value="F:magnesium ion binding"/>
    <property type="evidence" value="ECO:0007669"/>
    <property type="project" value="UniProtKB-UniRule"/>
</dbReference>
<evidence type="ECO:0000256" key="5">
    <source>
        <dbReference type="ARBA" id="ARBA00022741"/>
    </source>
</evidence>
<dbReference type="Proteomes" id="UP000769157">
    <property type="component" value="Unassembled WGS sequence"/>
</dbReference>
<feature type="region of interest" description="Disordered" evidence="17">
    <location>
        <begin position="643"/>
        <end position="673"/>
    </location>
</feature>
<dbReference type="SUPFAM" id="SSF81660">
    <property type="entry name" value="Metal cation-transporting ATPase, ATP-binding domain N"/>
    <property type="match status" value="1"/>
</dbReference>
<feature type="domain" description="P-type ATPase N-terminal" evidence="18">
    <location>
        <begin position="175"/>
        <end position="232"/>
    </location>
</feature>
<feature type="binding site" evidence="14">
    <location>
        <position position="1168"/>
    </location>
    <ligand>
        <name>ATP</name>
        <dbReference type="ChEBI" id="CHEBI:30616"/>
    </ligand>
</feature>
<feature type="transmembrane region" description="Helical" evidence="16">
    <location>
        <begin position="1400"/>
        <end position="1420"/>
    </location>
</feature>
<evidence type="ECO:0000256" key="8">
    <source>
        <dbReference type="ARBA" id="ARBA00022967"/>
    </source>
</evidence>
<evidence type="ECO:0000256" key="1">
    <source>
        <dbReference type="ARBA" id="ARBA00004141"/>
    </source>
</evidence>
<dbReference type="Gene3D" id="2.70.150.10">
    <property type="entry name" value="Calcium-transporting ATPase, cytoplasmic transduction domain A"/>
    <property type="match status" value="1"/>
</dbReference>
<comment type="subcellular location">
    <subcellularLocation>
        <location evidence="1 16">Membrane</location>
        <topology evidence="1 16">Multi-pass membrane protein</topology>
    </subcellularLocation>
</comment>
<dbReference type="Gene3D" id="3.40.50.1000">
    <property type="entry name" value="HAD superfamily/HAD-like"/>
    <property type="match status" value="1"/>
</dbReference>
<feature type="binding site" evidence="14">
    <location>
        <position position="1174"/>
    </location>
    <ligand>
        <name>ATP</name>
        <dbReference type="ChEBI" id="CHEBI:30616"/>
    </ligand>
</feature>
<evidence type="ECO:0000256" key="16">
    <source>
        <dbReference type="RuleBase" id="RU362033"/>
    </source>
</evidence>
<feature type="binding site" evidence="14">
    <location>
        <position position="820"/>
    </location>
    <ligand>
        <name>ATP</name>
        <dbReference type="ChEBI" id="CHEBI:30616"/>
    </ligand>
</feature>
<name>A0A9P8P506_9ASCO</name>
<proteinExistence type="inferred from homology"/>
<dbReference type="OrthoDB" id="377733at2759"/>
<dbReference type="InterPro" id="IPR018303">
    <property type="entry name" value="ATPase_P-typ_P_site"/>
</dbReference>
<dbReference type="PRINTS" id="PR00119">
    <property type="entry name" value="CATATPASE"/>
</dbReference>
<evidence type="ECO:0000256" key="6">
    <source>
        <dbReference type="ARBA" id="ARBA00022840"/>
    </source>
</evidence>
<keyword evidence="10 16" id="KW-0472">Membrane</keyword>
<dbReference type="GO" id="GO:0005886">
    <property type="term" value="C:plasma membrane"/>
    <property type="evidence" value="ECO:0007669"/>
    <property type="project" value="TreeGrafter"/>
</dbReference>
<evidence type="ECO:0000313" key="20">
    <source>
        <dbReference type="EMBL" id="KAH3665933.1"/>
    </source>
</evidence>
<evidence type="ECO:0000256" key="12">
    <source>
        <dbReference type="ARBA" id="ARBA00049128"/>
    </source>
</evidence>
<feature type="binding site" evidence="14">
    <location>
        <position position="1199"/>
    </location>
    <ligand>
        <name>ATP</name>
        <dbReference type="ChEBI" id="CHEBI:30616"/>
    </ligand>
</feature>
<protein>
    <recommendedName>
        <fullName evidence="16">Phospholipid-transporting ATPase</fullName>
        <ecNumber evidence="16">7.6.2.1</ecNumber>
    </recommendedName>
</protein>
<dbReference type="RefSeq" id="XP_046061137.1">
    <property type="nucleotide sequence ID" value="XM_046205166.1"/>
</dbReference>
<evidence type="ECO:0000256" key="17">
    <source>
        <dbReference type="SAM" id="MobiDB-lite"/>
    </source>
</evidence>
<organism evidence="20 21">
    <name type="scientific">Ogataea philodendri</name>
    <dbReference type="NCBI Taxonomy" id="1378263"/>
    <lineage>
        <taxon>Eukaryota</taxon>
        <taxon>Fungi</taxon>
        <taxon>Dikarya</taxon>
        <taxon>Ascomycota</taxon>
        <taxon>Saccharomycotina</taxon>
        <taxon>Pichiomycetes</taxon>
        <taxon>Pichiales</taxon>
        <taxon>Pichiaceae</taxon>
        <taxon>Ogataea</taxon>
    </lineage>
</organism>
<evidence type="ECO:0000256" key="2">
    <source>
        <dbReference type="ARBA" id="ARBA00008109"/>
    </source>
</evidence>
<feature type="binding site" evidence="14">
    <location>
        <position position="772"/>
    </location>
    <ligand>
        <name>ATP</name>
        <dbReference type="ChEBI" id="CHEBI:30616"/>
    </ligand>
</feature>
<feature type="region of interest" description="Disordered" evidence="17">
    <location>
        <begin position="1539"/>
        <end position="1565"/>
    </location>
</feature>
<feature type="binding site" evidence="14">
    <location>
        <position position="1080"/>
    </location>
    <ligand>
        <name>ATP</name>
        <dbReference type="ChEBI" id="CHEBI:30616"/>
    </ligand>
</feature>
<keyword evidence="7 15" id="KW-0460">Magnesium</keyword>
<dbReference type="GO" id="GO:0006892">
    <property type="term" value="P:post-Golgi vesicle-mediated transport"/>
    <property type="evidence" value="ECO:0007669"/>
    <property type="project" value="TreeGrafter"/>
</dbReference>
<feature type="binding site" evidence="15">
    <location>
        <position position="601"/>
    </location>
    <ligand>
        <name>Mg(2+)</name>
        <dbReference type="ChEBI" id="CHEBI:18420"/>
    </ligand>
</feature>
<dbReference type="GeneID" id="70236087"/>
<dbReference type="InterPro" id="IPR036412">
    <property type="entry name" value="HAD-like_sf"/>
</dbReference>
<feature type="transmembrane region" description="Helical" evidence="16">
    <location>
        <begin position="1368"/>
        <end position="1388"/>
    </location>
</feature>
<evidence type="ECO:0000256" key="13">
    <source>
        <dbReference type="PIRSR" id="PIRSR606539-1"/>
    </source>
</evidence>
<reference evidence="20" key="2">
    <citation type="submission" date="2021-01" db="EMBL/GenBank/DDBJ databases">
        <authorList>
            <person name="Schikora-Tamarit M.A."/>
        </authorList>
    </citation>
    <scope>NUCLEOTIDE SEQUENCE</scope>
    <source>
        <strain evidence="20">CBS6075</strain>
    </source>
</reference>
<evidence type="ECO:0000256" key="9">
    <source>
        <dbReference type="ARBA" id="ARBA00022989"/>
    </source>
</evidence>
<comment type="catalytic activity">
    <reaction evidence="12">
        <text>a 1,2-diacyl-sn-glycero-3-phosphoethanolamine(out) + ATP + H2O = a 1,2-diacyl-sn-glycero-3-phosphoethanolamine(in) + ADP + phosphate + H(+)</text>
        <dbReference type="Rhea" id="RHEA:66132"/>
        <dbReference type="ChEBI" id="CHEBI:15377"/>
        <dbReference type="ChEBI" id="CHEBI:15378"/>
        <dbReference type="ChEBI" id="CHEBI:30616"/>
        <dbReference type="ChEBI" id="CHEBI:43474"/>
        <dbReference type="ChEBI" id="CHEBI:64612"/>
        <dbReference type="ChEBI" id="CHEBI:456216"/>
    </reaction>
    <physiologicalReaction direction="left-to-right" evidence="12">
        <dbReference type="Rhea" id="RHEA:66133"/>
    </physiologicalReaction>
</comment>
<evidence type="ECO:0000256" key="15">
    <source>
        <dbReference type="PIRSR" id="PIRSR606539-3"/>
    </source>
</evidence>
<feature type="compositionally biased region" description="Polar residues" evidence="17">
    <location>
        <begin position="653"/>
        <end position="671"/>
    </location>
</feature>
<keyword evidence="6 14" id="KW-0067">ATP-binding</keyword>
<evidence type="ECO:0000313" key="21">
    <source>
        <dbReference type="Proteomes" id="UP000769157"/>
    </source>
</evidence>
<dbReference type="InterPro" id="IPR023214">
    <property type="entry name" value="HAD_sf"/>
</dbReference>
<feature type="binding site" evidence="15">
    <location>
        <position position="1199"/>
    </location>
    <ligand>
        <name>Mg(2+)</name>
        <dbReference type="ChEBI" id="CHEBI:18420"/>
    </ligand>
</feature>
<keyword evidence="8 16" id="KW-1278">Translocase</keyword>
<dbReference type="PANTHER" id="PTHR24092:SF174">
    <property type="entry name" value="PHOSPHOLIPID-TRANSPORTING ATPASE DNF3-RELATED"/>
    <property type="match status" value="1"/>
</dbReference>
<feature type="domain" description="P-type ATPase C-terminal" evidence="19">
    <location>
        <begin position="1221"/>
        <end position="1471"/>
    </location>
</feature>
<dbReference type="SUPFAM" id="SSF81653">
    <property type="entry name" value="Calcium ATPase, transduction domain A"/>
    <property type="match status" value="1"/>
</dbReference>
<feature type="transmembrane region" description="Helical" evidence="16">
    <location>
        <begin position="530"/>
        <end position="553"/>
    </location>
</feature>
<dbReference type="Pfam" id="PF16212">
    <property type="entry name" value="PhoLip_ATPase_C"/>
    <property type="match status" value="1"/>
</dbReference>
<sequence length="1619" mass="183466">MSSSSPFPNGVPTILVEEDAATNEPLSKPVKTRKRGFSLRTQLFSKNLGQSAEDYLSTPEIELKQVDNAYNPNELDVFRHDQTSSSDSSFYNSSRSLNQSVIDLDNEPVYNYKYSQRPKRRFHLLKKTLNTLMGISTPPESQGGRRLPILLNLKKSPEPTITSKKGDLLLVDNRTNQPYVNNLITSSKYTILSFLPRQLIAQFSKLANCYFMTVAILQLIPSWSTTGTSTTIIPLSIFISISILREGYDDFRRHRLDQSENNKTASILRTGKVYGDSHYMYTKSASSLSRLRASSQSFDSDEYESQDLDNMVFEENTFANARVLTREGISAARTRWKNIRVGDIVKIECDEWVPADVVLLTSTNEMGETFVETMALDGETNLKSKVPNQELNKIANSADGLRRLNAQIHCEDPNSDLYNFEGSLELEDTITHETNKYPLGPDNIIYRGSVIRNTDACLGVVVFSGEETKIRMNSIKNPRIKAPKLQRSINFIVAFMVFVVASLSLYSFMAERLFYQKYKDKIWYTKGEDAGIAPTIMGFIIMYNTLIPLSLYVTMEIIKAVQMLLLQWDIDMYHPQSNTPAEARTATILEELGQVSYIFSDKTGTLTDNVMLFRKFSVCGTPWIHDIDLLTAQDQDASQIPLTNDSQELDPRTSISPTRAMSPTRAGTSTFAGRPSMASVNPSLVTAQTAKLMEGSDSKPAIKSSIELIRYLQSCPNTAYAKNVTFFLVSIALCHSCLPKKTKTDSIAELDTAEGFEEETEAIDYQASSPDELALVQAASEMGFILYEKKQRFLTLKTYPRGFEEEPEFETYELLDLVEFSSTRKRMSVVIRMPDSRIVLFCKGADNVIMEKLKNSQVAHNKQQEFTQTIAERKRFEAEKILHRRSMDVTSPHPRTSLGSIPRPSLTLSRSSMEGIPANVKNHAAKTIDSVLSEDDQRQEIEDIVKRARKSLHLKQIERYNLKDENSYIPSDRLVRNEEYVLEKTIEHIEDFSTEGLRTLLYSYRYLSEDVYSKWAEQYSKAKTSLTNRAELVESVGGQLEENLELLGATAIEDKLQKGVPEAIEKLRRAGIKLWMLTGDKRETAINIGYSCRLIKDYSKVIVLSIADGMEKLSSMMTAGELEIEEGNVAHCVVVVDGGTLAEIETDSTLMTVFISLCMKSDSVICCRASPSQKAKMVTSVRNLDKSKVTLAIGDGANDIAMIQSADVGVGITGKEGLQAARTSDYSIAQFRYLLKLLLVHGRYNYVRTSKFVLCTFYKELLFYLSQLLYQRYTLFTGSSLYESWSLSMFNTLFTSLPVLCVGMFDKDLRPSTLIAVPELYSKGRNYESFNFKLFIFWSLLAATQSTALCFSLWNVYGFPATLDNTTYPLGLVMFTVFIVIINTKCNIIEMHSITKISLISWLVSVLGWFVWCLLLVGLYKNKDSTIYYVAHGLLEHFGKDITFWASILVLIVVGLAVETLFYAVKVCLWSTDTDAFQVLEKDNELRKQMELNAFEELKQSWTWMHESQLVEQDIDNYSGFKRGIYQFRSFMKKGSVHPSRQTRKRKQTLINPTELPPGSPSTAKAASWDMYDEEILPSGKVVRHRGEENGFMRLFKKNEETRDIESILDERMRHLQDT</sequence>
<keyword evidence="9 16" id="KW-1133">Transmembrane helix</keyword>
<feature type="transmembrane region" description="Helical" evidence="16">
    <location>
        <begin position="1442"/>
        <end position="1465"/>
    </location>
</feature>
<gene>
    <name evidence="20" type="ORF">OGAPHI_004122</name>
</gene>
<evidence type="ECO:0000256" key="3">
    <source>
        <dbReference type="ARBA" id="ARBA00022692"/>
    </source>
</evidence>
<dbReference type="InterPro" id="IPR032630">
    <property type="entry name" value="P_typ_ATPase_c"/>
</dbReference>
<feature type="transmembrane region" description="Helical" evidence="16">
    <location>
        <begin position="489"/>
        <end position="510"/>
    </location>
</feature>
<feature type="binding site" evidence="14">
    <location>
        <position position="1079"/>
    </location>
    <ligand>
        <name>ATP</name>
        <dbReference type="ChEBI" id="CHEBI:30616"/>
    </ligand>
</feature>
<comment type="cofactor">
    <cofactor evidence="15">
        <name>Mg(2+)</name>
        <dbReference type="ChEBI" id="CHEBI:18420"/>
    </cofactor>
</comment>
<evidence type="ECO:0000256" key="7">
    <source>
        <dbReference type="ARBA" id="ARBA00022842"/>
    </source>
</evidence>
<reference evidence="20" key="1">
    <citation type="journal article" date="2021" name="Open Biol.">
        <title>Shared evolutionary footprints suggest mitochondrial oxidative damage underlies multiple complex I losses in fungi.</title>
        <authorList>
            <person name="Schikora-Tamarit M.A."/>
            <person name="Marcet-Houben M."/>
            <person name="Nosek J."/>
            <person name="Gabaldon T."/>
        </authorList>
    </citation>
    <scope>NUCLEOTIDE SEQUENCE</scope>
    <source>
        <strain evidence="20">CBS6075</strain>
    </source>
</reference>
<feature type="binding site" evidence="14">
    <location>
        <position position="998"/>
    </location>
    <ligand>
        <name>ATP</name>
        <dbReference type="ChEBI" id="CHEBI:30616"/>
    </ligand>
</feature>
<dbReference type="Pfam" id="PF16209">
    <property type="entry name" value="PhoLip_ATPase_N"/>
    <property type="match status" value="1"/>
</dbReference>
<dbReference type="NCBIfam" id="TIGR01494">
    <property type="entry name" value="ATPase_P-type"/>
    <property type="match status" value="2"/>
</dbReference>
<dbReference type="GO" id="GO:0032456">
    <property type="term" value="P:endocytic recycling"/>
    <property type="evidence" value="ECO:0007669"/>
    <property type="project" value="TreeGrafter"/>
</dbReference>
<comment type="catalytic activity">
    <reaction evidence="11 16">
        <text>ATP + H2O + phospholipidSide 1 = ADP + phosphate + phospholipidSide 2.</text>
        <dbReference type="EC" id="7.6.2.1"/>
    </reaction>
</comment>
<dbReference type="GO" id="GO:0016887">
    <property type="term" value="F:ATP hydrolysis activity"/>
    <property type="evidence" value="ECO:0007669"/>
    <property type="project" value="InterPro"/>
</dbReference>
<evidence type="ECO:0000259" key="19">
    <source>
        <dbReference type="Pfam" id="PF16212"/>
    </source>
</evidence>
<keyword evidence="5 14" id="KW-0547">Nucleotide-binding</keyword>
<feature type="compositionally biased region" description="Basic residues" evidence="17">
    <location>
        <begin position="1539"/>
        <end position="1548"/>
    </location>
</feature>
<evidence type="ECO:0000256" key="10">
    <source>
        <dbReference type="ARBA" id="ARBA00023136"/>
    </source>
</evidence>